<gene>
    <name evidence="3" type="ORF">B9Z19DRAFT_59799</name>
</gene>
<feature type="transmembrane region" description="Helical" evidence="2">
    <location>
        <begin position="7"/>
        <end position="23"/>
    </location>
</feature>
<evidence type="ECO:0000256" key="2">
    <source>
        <dbReference type="SAM" id="Phobius"/>
    </source>
</evidence>
<evidence type="ECO:0000313" key="4">
    <source>
        <dbReference type="Proteomes" id="UP000244722"/>
    </source>
</evidence>
<evidence type="ECO:0000256" key="1">
    <source>
        <dbReference type="SAM" id="MobiDB-lite"/>
    </source>
</evidence>
<keyword evidence="2" id="KW-0812">Transmembrane</keyword>
<dbReference type="Proteomes" id="UP000244722">
    <property type="component" value="Unassembled WGS sequence"/>
</dbReference>
<feature type="transmembrane region" description="Helical" evidence="2">
    <location>
        <begin position="55"/>
        <end position="74"/>
    </location>
</feature>
<keyword evidence="2" id="KW-1133">Transmembrane helix</keyword>
<protein>
    <submittedName>
        <fullName evidence="3">Uncharacterized protein</fullName>
    </submittedName>
</protein>
<dbReference type="AlphaFoldDB" id="A0A2T6ZSZ2"/>
<name>A0A2T6ZSZ2_TUBBO</name>
<keyword evidence="4" id="KW-1185">Reference proteome</keyword>
<evidence type="ECO:0000313" key="3">
    <source>
        <dbReference type="EMBL" id="PUU78612.1"/>
    </source>
</evidence>
<feature type="region of interest" description="Disordered" evidence="1">
    <location>
        <begin position="151"/>
        <end position="173"/>
    </location>
</feature>
<feature type="transmembrane region" description="Helical" evidence="2">
    <location>
        <begin position="29"/>
        <end position="48"/>
    </location>
</feature>
<accession>A0A2T6ZSZ2</accession>
<proteinExistence type="predicted"/>
<keyword evidence="2" id="KW-0472">Membrane</keyword>
<sequence length="173" mass="20567">MLHRHCKLLVYIILVATWSRLWIRFSRSYFYFLFPSLCFFAFAFPSLAIHPFSHFLFFFLFFLFFLSLHVWGFLVPSPHPILSEPYPTCPTYDYPSPLPQSSSTEPEGRKKKFSNFGEPLESRSCGTVLSFFFLYIFPSRQVEYRKNFYDSPSQEEVVESWLGRKSRDSERVS</sequence>
<reference evidence="3 4" key="1">
    <citation type="submission" date="2017-04" db="EMBL/GenBank/DDBJ databases">
        <title>Draft genome sequence of Tuber borchii Vittad., a whitish edible truffle.</title>
        <authorList>
            <consortium name="DOE Joint Genome Institute"/>
            <person name="Murat C."/>
            <person name="Kuo A."/>
            <person name="Barry K.W."/>
            <person name="Clum A."/>
            <person name="Dockter R.B."/>
            <person name="Fauchery L."/>
            <person name="Iotti M."/>
            <person name="Kohler A."/>
            <person name="Labutti K."/>
            <person name="Lindquist E.A."/>
            <person name="Lipzen A."/>
            <person name="Ohm R.A."/>
            <person name="Wang M."/>
            <person name="Grigoriev I.V."/>
            <person name="Zambonelli A."/>
            <person name="Martin F.M."/>
        </authorList>
    </citation>
    <scope>NUCLEOTIDE SEQUENCE [LARGE SCALE GENOMIC DNA]</scope>
    <source>
        <strain evidence="3 4">Tbo3840</strain>
    </source>
</reference>
<organism evidence="3 4">
    <name type="scientific">Tuber borchii</name>
    <name type="common">White truffle</name>
    <dbReference type="NCBI Taxonomy" id="42251"/>
    <lineage>
        <taxon>Eukaryota</taxon>
        <taxon>Fungi</taxon>
        <taxon>Dikarya</taxon>
        <taxon>Ascomycota</taxon>
        <taxon>Pezizomycotina</taxon>
        <taxon>Pezizomycetes</taxon>
        <taxon>Pezizales</taxon>
        <taxon>Tuberaceae</taxon>
        <taxon>Tuber</taxon>
    </lineage>
</organism>
<dbReference type="EMBL" id="NESQ01000114">
    <property type="protein sequence ID" value="PUU78612.1"/>
    <property type="molecule type" value="Genomic_DNA"/>
</dbReference>
<feature type="transmembrane region" description="Helical" evidence="2">
    <location>
        <begin position="120"/>
        <end position="137"/>
    </location>
</feature>
<comment type="caution">
    <text evidence="3">The sequence shown here is derived from an EMBL/GenBank/DDBJ whole genome shotgun (WGS) entry which is preliminary data.</text>
</comment>